<evidence type="ECO:0000313" key="3">
    <source>
        <dbReference type="Proteomes" id="UP000193719"/>
    </source>
</evidence>
<reference evidence="2 3" key="1">
    <citation type="submission" date="2016-08" db="EMBL/GenBank/DDBJ databases">
        <title>Genomes of anaerobic fungi encode conserved fungal cellulosomes for biomass hydrolysis.</title>
        <authorList>
            <consortium name="DOE Joint Genome Institute"/>
            <person name="Haitjema C.H."/>
            <person name="Gilmore S.P."/>
            <person name="Henske J.K."/>
            <person name="Solomon K.V."/>
            <person name="De Groot R."/>
            <person name="Kuo A."/>
            <person name="Mondo S.J."/>
            <person name="Salamov A.A."/>
            <person name="Labutti K."/>
            <person name="Zhao Z."/>
            <person name="Chiniquy J."/>
            <person name="Barry K."/>
            <person name="Brewer H.M."/>
            <person name="Purvine S.O."/>
            <person name="Wright A.T."/>
            <person name="Boxma B."/>
            <person name="Van Alen T."/>
            <person name="Hackstein J.H."/>
            <person name="Baker S.E."/>
            <person name="Grigoriev I.V."/>
            <person name="O'Malley M.A."/>
        </authorList>
    </citation>
    <scope>NUCLEOTIDE SEQUENCE [LARGE SCALE GENOMIC DNA]</scope>
    <source>
        <strain evidence="3">finn</strain>
    </source>
</reference>
<evidence type="ECO:0000256" key="1">
    <source>
        <dbReference type="SAM" id="SignalP"/>
    </source>
</evidence>
<organism evidence="2 3">
    <name type="scientific">Piromyces finnis</name>
    <dbReference type="NCBI Taxonomy" id="1754191"/>
    <lineage>
        <taxon>Eukaryota</taxon>
        <taxon>Fungi</taxon>
        <taxon>Fungi incertae sedis</taxon>
        <taxon>Chytridiomycota</taxon>
        <taxon>Chytridiomycota incertae sedis</taxon>
        <taxon>Neocallimastigomycetes</taxon>
        <taxon>Neocallimastigales</taxon>
        <taxon>Neocallimastigaceae</taxon>
        <taxon>Piromyces</taxon>
    </lineage>
</organism>
<sequence length="165" mass="16494">MQFKYVLLAAAAAVAVSAETSQECIVNNKCDSDVACIAKCFNVPAPTYKQVNEATSCIEDCKGNAACYTDCINTYFMGNNGNTYTDGSANAPENTNASATTEAAATATATDAAASATATGALSNVVAGNSTVAANNTTTTTTSGAGRTVAASLSALVLSAAYLLL</sequence>
<feature type="signal peptide" evidence="1">
    <location>
        <begin position="1"/>
        <end position="18"/>
    </location>
</feature>
<reference evidence="2 3" key="2">
    <citation type="submission" date="2016-08" db="EMBL/GenBank/DDBJ databases">
        <title>Pervasive Adenine N6-methylation of Active Genes in Fungi.</title>
        <authorList>
            <consortium name="DOE Joint Genome Institute"/>
            <person name="Mondo S.J."/>
            <person name="Dannebaum R.O."/>
            <person name="Kuo R.C."/>
            <person name="Labutti K."/>
            <person name="Haridas S."/>
            <person name="Kuo A."/>
            <person name="Salamov A."/>
            <person name="Ahrendt S.R."/>
            <person name="Lipzen A."/>
            <person name="Sullivan W."/>
            <person name="Andreopoulos W.B."/>
            <person name="Clum A."/>
            <person name="Lindquist E."/>
            <person name="Daum C."/>
            <person name="Ramamoorthy G.K."/>
            <person name="Gryganskyi A."/>
            <person name="Culley D."/>
            <person name="Magnuson J.K."/>
            <person name="James T.Y."/>
            <person name="O'Malley M.A."/>
            <person name="Stajich J.E."/>
            <person name="Spatafora J.W."/>
            <person name="Visel A."/>
            <person name="Grigoriev I.V."/>
        </authorList>
    </citation>
    <scope>NUCLEOTIDE SEQUENCE [LARGE SCALE GENOMIC DNA]</scope>
    <source>
        <strain evidence="3">finn</strain>
    </source>
</reference>
<keyword evidence="1" id="KW-0732">Signal</keyword>
<name>A0A1Y1VD25_9FUNG</name>
<evidence type="ECO:0008006" key="4">
    <source>
        <dbReference type="Google" id="ProtNLM"/>
    </source>
</evidence>
<comment type="caution">
    <text evidence="2">The sequence shown here is derived from an EMBL/GenBank/DDBJ whole genome shotgun (WGS) entry which is preliminary data.</text>
</comment>
<keyword evidence="3" id="KW-1185">Reference proteome</keyword>
<protein>
    <recommendedName>
        <fullName evidence="4">Extracellular membrane protein CFEM domain-containing protein</fullName>
    </recommendedName>
</protein>
<proteinExistence type="predicted"/>
<dbReference type="Proteomes" id="UP000193719">
    <property type="component" value="Unassembled WGS sequence"/>
</dbReference>
<dbReference type="AlphaFoldDB" id="A0A1Y1VD25"/>
<dbReference type="OrthoDB" id="5597238at2759"/>
<dbReference type="EMBL" id="MCFH01000013">
    <property type="protein sequence ID" value="ORX53310.1"/>
    <property type="molecule type" value="Genomic_DNA"/>
</dbReference>
<accession>A0A1Y1VD25</accession>
<feature type="chain" id="PRO_5013050464" description="Extracellular membrane protein CFEM domain-containing protein" evidence="1">
    <location>
        <begin position="19"/>
        <end position="165"/>
    </location>
</feature>
<evidence type="ECO:0000313" key="2">
    <source>
        <dbReference type="EMBL" id="ORX53310.1"/>
    </source>
</evidence>
<gene>
    <name evidence="2" type="ORF">BCR36DRAFT_582167</name>
</gene>